<accession>A0A562T2N9</accession>
<dbReference type="InterPro" id="IPR028098">
    <property type="entry name" value="Glyco_trans_4-like_N"/>
</dbReference>
<dbReference type="Pfam" id="PF00534">
    <property type="entry name" value="Glycos_transf_1"/>
    <property type="match status" value="1"/>
</dbReference>
<reference evidence="3 4" key="1">
    <citation type="submission" date="2019-07" db="EMBL/GenBank/DDBJ databases">
        <title>Genomic Encyclopedia of Archaeal and Bacterial Type Strains, Phase II (KMG-II): from individual species to whole genera.</title>
        <authorList>
            <person name="Goeker M."/>
        </authorList>
    </citation>
    <scope>NUCLEOTIDE SEQUENCE [LARGE SCALE GENOMIC DNA]</scope>
    <source>
        <strain evidence="3 4">ATCC BAA-252</strain>
    </source>
</reference>
<keyword evidence="3" id="KW-0328">Glycosyltransferase</keyword>
<dbReference type="InterPro" id="IPR001296">
    <property type="entry name" value="Glyco_trans_1"/>
</dbReference>
<evidence type="ECO:0000259" key="2">
    <source>
        <dbReference type="Pfam" id="PF13439"/>
    </source>
</evidence>
<evidence type="ECO:0000313" key="3">
    <source>
        <dbReference type="EMBL" id="TWI87076.1"/>
    </source>
</evidence>
<sequence length="383" mass="42377">MNGSEDASGFEAIKIVHVVRQYLPRIGGLEDVVKNLVRLQNERFNSVEVVTLDRLFTDLDVVLAQEQVFEGTKVYRIPFHGSPRYPIAPSVLGFIKQADLVHVHAVDFFFDFLPLTKWLHGKPLVATTHGGFFHTQKNSFLKKIWFNTMTRVTANGFRGLACCSNSDLAQFKAIAPDRVRLIENGVDLDKFRGAASKKAKKRLVAIGRFSANKRLDRLLDTVKALIEMDPNWRLLIAGVPSDLSAADVQALIAYRGLEDSVSLKIGLSEAEIAKELAECSMFVSASEYEGFGLSLIEALSAGLTAVVHPNTAFQSLSAQHPTVQLTDFSNAASAATSIEELWRDLSADPAESRERAIASAQQHGWAETVKHYDHLYREALNLP</sequence>
<dbReference type="RefSeq" id="WP_145343391.1">
    <property type="nucleotide sequence ID" value="NZ_SMLY01000076.1"/>
</dbReference>
<dbReference type="Gene3D" id="3.40.50.2000">
    <property type="entry name" value="Glycogen Phosphorylase B"/>
    <property type="match status" value="2"/>
</dbReference>
<keyword evidence="4" id="KW-1185">Reference proteome</keyword>
<dbReference type="OrthoDB" id="9771846at2"/>
<dbReference type="SUPFAM" id="SSF53756">
    <property type="entry name" value="UDP-Glycosyltransferase/glycogen phosphorylase"/>
    <property type="match status" value="1"/>
</dbReference>
<dbReference type="InterPro" id="IPR050194">
    <property type="entry name" value="Glycosyltransferase_grp1"/>
</dbReference>
<keyword evidence="3" id="KW-0808">Transferase</keyword>
<dbReference type="CDD" id="cd03801">
    <property type="entry name" value="GT4_PimA-like"/>
    <property type="match status" value="1"/>
</dbReference>
<proteinExistence type="predicted"/>
<dbReference type="AlphaFoldDB" id="A0A562T2N9"/>
<dbReference type="EMBL" id="VLLF01000005">
    <property type="protein sequence ID" value="TWI87076.1"/>
    <property type="molecule type" value="Genomic_DNA"/>
</dbReference>
<dbReference type="PANTHER" id="PTHR45947">
    <property type="entry name" value="SULFOQUINOVOSYL TRANSFERASE SQD2"/>
    <property type="match status" value="1"/>
</dbReference>
<dbReference type="Proteomes" id="UP000320593">
    <property type="component" value="Unassembled WGS sequence"/>
</dbReference>
<feature type="domain" description="Glycosyltransferase subfamily 4-like N-terminal" evidence="2">
    <location>
        <begin position="26"/>
        <end position="190"/>
    </location>
</feature>
<dbReference type="Pfam" id="PF13439">
    <property type="entry name" value="Glyco_transf_4"/>
    <property type="match status" value="1"/>
</dbReference>
<protein>
    <submittedName>
        <fullName evidence="3">Alpha-1,3-mannosyltransferase</fullName>
    </submittedName>
</protein>
<comment type="caution">
    <text evidence="3">The sequence shown here is derived from an EMBL/GenBank/DDBJ whole genome shotgun (WGS) entry which is preliminary data.</text>
</comment>
<feature type="domain" description="Glycosyl transferase family 1" evidence="1">
    <location>
        <begin position="194"/>
        <end position="362"/>
    </location>
</feature>
<evidence type="ECO:0000259" key="1">
    <source>
        <dbReference type="Pfam" id="PF00534"/>
    </source>
</evidence>
<dbReference type="PANTHER" id="PTHR45947:SF3">
    <property type="entry name" value="SULFOQUINOVOSYL TRANSFERASE SQD2"/>
    <property type="match status" value="1"/>
</dbReference>
<evidence type="ECO:0000313" key="4">
    <source>
        <dbReference type="Proteomes" id="UP000320593"/>
    </source>
</evidence>
<dbReference type="GO" id="GO:0016757">
    <property type="term" value="F:glycosyltransferase activity"/>
    <property type="evidence" value="ECO:0007669"/>
    <property type="project" value="UniProtKB-KW"/>
</dbReference>
<name>A0A562T2N9_9HYPH</name>
<organism evidence="3 4">
    <name type="scientific">Roseibium hamelinense</name>
    <dbReference type="NCBI Taxonomy" id="150831"/>
    <lineage>
        <taxon>Bacteria</taxon>
        <taxon>Pseudomonadati</taxon>
        <taxon>Pseudomonadota</taxon>
        <taxon>Alphaproteobacteria</taxon>
        <taxon>Hyphomicrobiales</taxon>
        <taxon>Stappiaceae</taxon>
        <taxon>Roseibium</taxon>
    </lineage>
</organism>
<gene>
    <name evidence="3" type="ORF">JM93_02313</name>
</gene>